<feature type="compositionally biased region" description="Pro residues" evidence="1">
    <location>
        <begin position="165"/>
        <end position="177"/>
    </location>
</feature>
<feature type="compositionally biased region" description="Low complexity" evidence="1">
    <location>
        <begin position="762"/>
        <end position="785"/>
    </location>
</feature>
<keyword evidence="3" id="KW-1185">Reference proteome</keyword>
<proteinExistence type="predicted"/>
<feature type="compositionally biased region" description="Low complexity" evidence="1">
    <location>
        <begin position="203"/>
        <end position="219"/>
    </location>
</feature>
<feature type="region of interest" description="Disordered" evidence="1">
    <location>
        <begin position="762"/>
        <end position="801"/>
    </location>
</feature>
<feature type="compositionally biased region" description="Pro residues" evidence="1">
    <location>
        <begin position="501"/>
        <end position="515"/>
    </location>
</feature>
<accession>A0A9W6F9Y0</accession>
<feature type="region of interest" description="Disordered" evidence="1">
    <location>
        <begin position="126"/>
        <end position="242"/>
    </location>
</feature>
<evidence type="ECO:0000313" key="2">
    <source>
        <dbReference type="EMBL" id="GLC61738.1"/>
    </source>
</evidence>
<reference evidence="2 3" key="1">
    <citation type="journal article" date="2023" name="Commun. Biol.">
        <title>Reorganization of the ancestral sex-determining regions during the evolution of trioecy in Pleodorina starrii.</title>
        <authorList>
            <person name="Takahashi K."/>
            <person name="Suzuki S."/>
            <person name="Kawai-Toyooka H."/>
            <person name="Yamamoto K."/>
            <person name="Hamaji T."/>
            <person name="Ootsuki R."/>
            <person name="Yamaguchi H."/>
            <person name="Kawachi M."/>
            <person name="Higashiyama T."/>
            <person name="Nozaki H."/>
        </authorList>
    </citation>
    <scope>NUCLEOTIDE SEQUENCE [LARGE SCALE GENOMIC DNA]</scope>
    <source>
        <strain evidence="2 3">NIES-4479</strain>
    </source>
</reference>
<dbReference type="AlphaFoldDB" id="A0A9W6F9Y0"/>
<protein>
    <submittedName>
        <fullName evidence="2">Uncharacterized protein</fullName>
    </submittedName>
</protein>
<evidence type="ECO:0000313" key="3">
    <source>
        <dbReference type="Proteomes" id="UP001165080"/>
    </source>
</evidence>
<dbReference type="Proteomes" id="UP001165080">
    <property type="component" value="Unassembled WGS sequence"/>
</dbReference>
<gene>
    <name evidence="2" type="primary">PLEST001387</name>
    <name evidence="2" type="ORF">PLESTB_001797500</name>
</gene>
<feature type="region of interest" description="Disordered" evidence="1">
    <location>
        <begin position="323"/>
        <end position="378"/>
    </location>
</feature>
<feature type="compositionally biased region" description="Low complexity" evidence="1">
    <location>
        <begin position="462"/>
        <end position="472"/>
    </location>
</feature>
<organism evidence="2 3">
    <name type="scientific">Pleodorina starrii</name>
    <dbReference type="NCBI Taxonomy" id="330485"/>
    <lineage>
        <taxon>Eukaryota</taxon>
        <taxon>Viridiplantae</taxon>
        <taxon>Chlorophyta</taxon>
        <taxon>core chlorophytes</taxon>
        <taxon>Chlorophyceae</taxon>
        <taxon>CS clade</taxon>
        <taxon>Chlamydomonadales</taxon>
        <taxon>Volvocaceae</taxon>
        <taxon>Pleodorina</taxon>
    </lineage>
</organism>
<name>A0A9W6F9Y0_9CHLO</name>
<feature type="region of interest" description="Disordered" evidence="1">
    <location>
        <begin position="706"/>
        <end position="730"/>
    </location>
</feature>
<feature type="compositionally biased region" description="Pro residues" evidence="1">
    <location>
        <begin position="220"/>
        <end position="231"/>
    </location>
</feature>
<comment type="caution">
    <text evidence="2">The sequence shown here is derived from an EMBL/GenBank/DDBJ whole genome shotgun (WGS) entry which is preliminary data.</text>
</comment>
<dbReference type="EMBL" id="BRXU01000050">
    <property type="protein sequence ID" value="GLC61738.1"/>
    <property type="molecule type" value="Genomic_DNA"/>
</dbReference>
<evidence type="ECO:0000256" key="1">
    <source>
        <dbReference type="SAM" id="MobiDB-lite"/>
    </source>
</evidence>
<feature type="compositionally biased region" description="Pro residues" evidence="1">
    <location>
        <begin position="712"/>
        <end position="722"/>
    </location>
</feature>
<sequence length="801" mass="80325">MEQQASCLPEQSSPSYEGILHIAELGDPSQPGHCKRLILQTERTRIIDAVPCTGRKSTMPSMPSCGHNWLGAPQALVCRSSMGALTYLHAANVPKCQAGAAQMPLGAPVGAVYRAPMCASAAQQTAEPPAYHLQQGHHTSHLHHQHHQPQPQPQPRHQPQSPQVPSQPQPQRQPQPPQQQTVGPVPSPPWSPPYDTTCRRRSYSSGSAAATAPCPSSPFHHPPQQPAPATQPGPHVAAPSQHLRASWTCGAPDMRPAVSTAGPVSYSHGWDVEPAAAGVATGVAPGLLAATSAAGTTAAETAAGGLTARLHALRPVPINVPPPSPPYAAAAQPTPAPTLPSLPSPAPRTSPACTDAAAATPSLTSARASPYPPARKKISKKGLHNYAVRVYHSWTFGEEEAAELGPGSPAADGGGGGGNGSDVPMRQSAQSSDGCTPAVSPTRPAEPLSPVFAATSPTQPPAGAISASTRRAGGAGAGGSLPTISLTTTPGTVVTAAPDMVPLPPPPPPPPPPPRGQSAETSCALAAVPPVPLGHQALGPTSAISPVSLAGAATSPGGLDLRSYGSYWLPASASLGTSAAADAACSSPVRAASAASASAASAAFPADLASATAGVAAVAVRSAPVTPQKLPPPEAAVTAPATVMPYGIGQPAAAAAGGGGGGSSWLSAICPLTWQLPAQTVTMTSDAAAIGRFSRPPVTTGAVVTKAGYDAPPAPPPPPPPQQHLCGGSCGGGGGLMASSGVGRGSAGTFTTWTEPYGRTAAAAAAAALPQRRLDQQQPRQQQQPYRHHSLPGLQPPEASR</sequence>
<feature type="compositionally biased region" description="Low complexity" evidence="1">
    <location>
        <begin position="480"/>
        <end position="497"/>
    </location>
</feature>
<feature type="region of interest" description="Disordered" evidence="1">
    <location>
        <begin position="402"/>
        <end position="521"/>
    </location>
</feature>
<feature type="compositionally biased region" description="Basic residues" evidence="1">
    <location>
        <begin position="138"/>
        <end position="147"/>
    </location>
</feature>
<feature type="compositionally biased region" description="Pro residues" evidence="1">
    <location>
        <begin position="334"/>
        <end position="348"/>
    </location>
</feature>